<comment type="caution">
    <text evidence="8">The sequence shown here is derived from an EMBL/GenBank/DDBJ whole genome shotgun (WGS) entry which is preliminary data.</text>
</comment>
<comment type="subcellular location">
    <subcellularLocation>
        <location evidence="1">Membrane</location>
        <topology evidence="1">Single-pass membrane protein</topology>
    </subcellularLocation>
</comment>
<evidence type="ECO:0000256" key="3">
    <source>
        <dbReference type="ARBA" id="ARBA00022989"/>
    </source>
</evidence>
<keyword evidence="4 7" id="KW-0472">Membrane</keyword>
<feature type="region of interest" description="Disordered" evidence="6">
    <location>
        <begin position="135"/>
        <end position="163"/>
    </location>
</feature>
<dbReference type="Proteomes" id="UP001556367">
    <property type="component" value="Unassembled WGS sequence"/>
</dbReference>
<feature type="compositionally biased region" description="Low complexity" evidence="6">
    <location>
        <begin position="333"/>
        <end position="342"/>
    </location>
</feature>
<evidence type="ECO:0000256" key="1">
    <source>
        <dbReference type="ARBA" id="ARBA00004167"/>
    </source>
</evidence>
<feature type="region of interest" description="Disordered" evidence="6">
    <location>
        <begin position="1"/>
        <end position="23"/>
    </location>
</feature>
<organism evidence="8 9">
    <name type="scientific">Hohenbuehelia grisea</name>
    <dbReference type="NCBI Taxonomy" id="104357"/>
    <lineage>
        <taxon>Eukaryota</taxon>
        <taxon>Fungi</taxon>
        <taxon>Dikarya</taxon>
        <taxon>Basidiomycota</taxon>
        <taxon>Agaricomycotina</taxon>
        <taxon>Agaricomycetes</taxon>
        <taxon>Agaricomycetidae</taxon>
        <taxon>Agaricales</taxon>
        <taxon>Pleurotineae</taxon>
        <taxon>Pleurotaceae</taxon>
        <taxon>Hohenbuehelia</taxon>
    </lineage>
</organism>
<dbReference type="InterPro" id="IPR051694">
    <property type="entry name" value="Immunoregulatory_rcpt-like"/>
</dbReference>
<evidence type="ECO:0000256" key="6">
    <source>
        <dbReference type="SAM" id="MobiDB-lite"/>
    </source>
</evidence>
<feature type="region of interest" description="Disordered" evidence="6">
    <location>
        <begin position="295"/>
        <end position="314"/>
    </location>
</feature>
<reference evidence="9" key="1">
    <citation type="submission" date="2024-06" db="EMBL/GenBank/DDBJ databases">
        <title>Multi-omics analyses provide insights into the biosynthesis of the anticancer antibiotic pleurotin in Hohenbuehelia grisea.</title>
        <authorList>
            <person name="Weaver J.A."/>
            <person name="Alberti F."/>
        </authorList>
    </citation>
    <scope>NUCLEOTIDE SEQUENCE [LARGE SCALE GENOMIC DNA]</scope>
    <source>
        <strain evidence="9">T-177</strain>
    </source>
</reference>
<feature type="compositionally biased region" description="Basic and acidic residues" evidence="6">
    <location>
        <begin position="446"/>
        <end position="457"/>
    </location>
</feature>
<gene>
    <name evidence="8" type="ORF">HGRIS_005129</name>
</gene>
<keyword evidence="9" id="KW-1185">Reference proteome</keyword>
<dbReference type="EMBL" id="JASNQZ010000008">
    <property type="protein sequence ID" value="KAL0953969.1"/>
    <property type="molecule type" value="Genomic_DNA"/>
</dbReference>
<keyword evidence="3 7" id="KW-1133">Transmembrane helix</keyword>
<proteinExistence type="predicted"/>
<name>A0ABR3JE46_9AGAR</name>
<feature type="region of interest" description="Disordered" evidence="6">
    <location>
        <begin position="333"/>
        <end position="380"/>
    </location>
</feature>
<evidence type="ECO:0000256" key="7">
    <source>
        <dbReference type="SAM" id="Phobius"/>
    </source>
</evidence>
<dbReference type="PANTHER" id="PTHR15549">
    <property type="entry name" value="PAIRED IMMUNOGLOBULIN-LIKE TYPE 2 RECEPTOR"/>
    <property type="match status" value="1"/>
</dbReference>
<feature type="compositionally biased region" description="Low complexity" evidence="6">
    <location>
        <begin position="148"/>
        <end position="162"/>
    </location>
</feature>
<sequence>MPLEQRHAQDAHRRLSKRQRTAAEVAAAAAAQAAAAEKEREAIAEAKAKQQAAAAAVLASARAKAASEAAARATATRPVVPTVPVVPPPRVTPVPPPVVPTPSVSSLSLIPSTTVLSSSSSILPSSTSVIPKAVSKSSTPVRSSTIRASASANPSTSAAPSSGLNTGAMVGGIAGGLAAVALLSFAVVFLMRRKNKKTDERGFHASSFRRSAILLDDPKPGEPGYRPRPPSMIEQHIAHSATPVGPPYGTQQFSQQYASYNQFGQSTPSYARDPSAYGAYGHPQLQQSPPEQYRQYGLAPGFKYPGTPSHQSHALPSGTAALVAAAAYGARPASPEASSPAAYPQPSPRSPASVLPNPYDAPERQYSPPPTLPAREVSTPSPIFGINGQYVEMTREAAAVPVPVLAPAPRKSSSLSSAGSHAPHGRVLVVQNPSDNELPLPPKGLAYHDDYAEEAPRTPRVPSKTKPAKRPDTVLSTVYNPEDVYGGM</sequence>
<keyword evidence="2 7" id="KW-0812">Transmembrane</keyword>
<feature type="coiled-coil region" evidence="5">
    <location>
        <begin position="26"/>
        <end position="56"/>
    </location>
</feature>
<evidence type="ECO:0000256" key="2">
    <source>
        <dbReference type="ARBA" id="ARBA00022692"/>
    </source>
</evidence>
<protein>
    <submittedName>
        <fullName evidence="8">Uncharacterized protein</fullName>
    </submittedName>
</protein>
<feature type="region of interest" description="Disordered" evidence="6">
    <location>
        <begin position="432"/>
        <end position="488"/>
    </location>
</feature>
<feature type="compositionally biased region" description="Basic and acidic residues" evidence="6">
    <location>
        <begin position="1"/>
        <end position="13"/>
    </location>
</feature>
<feature type="transmembrane region" description="Helical" evidence="7">
    <location>
        <begin position="168"/>
        <end position="191"/>
    </location>
</feature>
<accession>A0ABR3JE46</accession>
<evidence type="ECO:0000313" key="9">
    <source>
        <dbReference type="Proteomes" id="UP001556367"/>
    </source>
</evidence>
<feature type="compositionally biased region" description="Polar residues" evidence="6">
    <location>
        <begin position="135"/>
        <end position="147"/>
    </location>
</feature>
<keyword evidence="5" id="KW-0175">Coiled coil</keyword>
<evidence type="ECO:0000256" key="5">
    <source>
        <dbReference type="SAM" id="Coils"/>
    </source>
</evidence>
<evidence type="ECO:0000256" key="4">
    <source>
        <dbReference type="ARBA" id="ARBA00023136"/>
    </source>
</evidence>
<evidence type="ECO:0000313" key="8">
    <source>
        <dbReference type="EMBL" id="KAL0953969.1"/>
    </source>
</evidence>